<gene>
    <name evidence="1" type="ORF">EZS27_017323</name>
    <name evidence="2" type="ORF">EZS27_017333</name>
</gene>
<dbReference type="EMBL" id="SNRY01001008">
    <property type="protein sequence ID" value="KAA6334348.1"/>
    <property type="molecule type" value="Genomic_DNA"/>
</dbReference>
<protein>
    <submittedName>
        <fullName evidence="2">Uncharacterized protein</fullName>
    </submittedName>
</protein>
<proteinExistence type="predicted"/>
<sequence length="113" mass="12561">MYSSQTDEPIAVIEAKRVGVKLDKALRQAKEYALCIGAKIIFAVDGSMYEAKSVDTDTYLKQDGSINSAGLLVRNLLPKTFEEEKRLGFDYNNLSSRSKASQKRSCFETENGV</sequence>
<dbReference type="Gene3D" id="3.90.1570.30">
    <property type="match status" value="1"/>
</dbReference>
<dbReference type="EMBL" id="SNRY01001008">
    <property type="protein sequence ID" value="KAA6334338.1"/>
    <property type="molecule type" value="Genomic_DNA"/>
</dbReference>
<evidence type="ECO:0000313" key="1">
    <source>
        <dbReference type="EMBL" id="KAA6334338.1"/>
    </source>
</evidence>
<evidence type="ECO:0000313" key="2">
    <source>
        <dbReference type="EMBL" id="KAA6334348.1"/>
    </source>
</evidence>
<dbReference type="AlphaFoldDB" id="A0A5J4RKZ9"/>
<comment type="caution">
    <text evidence="2">The sequence shown here is derived from an EMBL/GenBank/DDBJ whole genome shotgun (WGS) entry which is preliminary data.</text>
</comment>
<reference evidence="2" key="1">
    <citation type="submission" date="2019-03" db="EMBL/GenBank/DDBJ databases">
        <title>Single cell metagenomics reveals metabolic interactions within the superorganism composed of flagellate Streblomastix strix and complex community of Bacteroidetes bacteria on its surface.</title>
        <authorList>
            <person name="Treitli S.C."/>
            <person name="Kolisko M."/>
            <person name="Husnik F."/>
            <person name="Keeling P."/>
            <person name="Hampl V."/>
        </authorList>
    </citation>
    <scope>NUCLEOTIDE SEQUENCE</scope>
    <source>
        <strain evidence="2">STM</strain>
    </source>
</reference>
<name>A0A5J4RKZ9_9ZZZZ</name>
<organism evidence="2">
    <name type="scientific">termite gut metagenome</name>
    <dbReference type="NCBI Taxonomy" id="433724"/>
    <lineage>
        <taxon>unclassified sequences</taxon>
        <taxon>metagenomes</taxon>
        <taxon>organismal metagenomes</taxon>
    </lineage>
</organism>
<accession>A0A5J4RKZ9</accession>